<feature type="non-terminal residue" evidence="2">
    <location>
        <position position="103"/>
    </location>
</feature>
<comment type="caution">
    <text evidence="2">The sequence shown here is derived from an EMBL/GenBank/DDBJ whole genome shotgun (WGS) entry which is preliminary data.</text>
</comment>
<dbReference type="STRING" id="647171.MetfoDRAFT_1886"/>
<protein>
    <submittedName>
        <fullName evidence="2">Integrase catalytic region</fullName>
    </submittedName>
</protein>
<dbReference type="PANTHER" id="PTHR37984">
    <property type="entry name" value="PROTEIN CBG26694"/>
    <property type="match status" value="1"/>
</dbReference>
<evidence type="ECO:0000313" key="3">
    <source>
        <dbReference type="Proteomes" id="UP000003706"/>
    </source>
</evidence>
<evidence type="ECO:0000259" key="1">
    <source>
        <dbReference type="PROSITE" id="PS50994"/>
    </source>
</evidence>
<dbReference type="GO" id="GO:0003676">
    <property type="term" value="F:nucleic acid binding"/>
    <property type="evidence" value="ECO:0007669"/>
    <property type="project" value="InterPro"/>
</dbReference>
<keyword evidence="3" id="KW-1185">Reference proteome</keyword>
<dbReference type="InterPro" id="IPR036397">
    <property type="entry name" value="RNaseH_sf"/>
</dbReference>
<sequence length="103" mass="12308">MYEEATSDVVISTLKECFKKYGKPEKILTDNRTQFVPARGGVSKFQKFLLENRILHIRTSVRHPQTIGKVERINREWSIDYICRTFASIFEYNDIAFMIRYFY</sequence>
<dbReference type="InterPro" id="IPR050951">
    <property type="entry name" value="Retrovirus_Pol_polyprotein"/>
</dbReference>
<dbReference type="PANTHER" id="PTHR37984:SF5">
    <property type="entry name" value="PROTEIN NYNRIN-LIKE"/>
    <property type="match status" value="1"/>
</dbReference>
<accession>H1L1G2</accession>
<dbReference type="GO" id="GO:0015074">
    <property type="term" value="P:DNA integration"/>
    <property type="evidence" value="ECO:0007669"/>
    <property type="project" value="InterPro"/>
</dbReference>
<proteinExistence type="predicted"/>
<name>H1L1G2_9EURY</name>
<organism evidence="2 3">
    <name type="scientific">Methanotorris formicicus Mc-S-70</name>
    <dbReference type="NCBI Taxonomy" id="647171"/>
    <lineage>
        <taxon>Archaea</taxon>
        <taxon>Methanobacteriati</taxon>
        <taxon>Methanobacteriota</taxon>
        <taxon>Methanomada group</taxon>
        <taxon>Methanococci</taxon>
        <taxon>Methanococcales</taxon>
        <taxon>Methanocaldococcaceae</taxon>
        <taxon>Methanotorris</taxon>
    </lineage>
</organism>
<dbReference type="Proteomes" id="UP000003706">
    <property type="component" value="Unassembled WGS sequence"/>
</dbReference>
<gene>
    <name evidence="2" type="ORF">MetfoDRAFT_1886</name>
</gene>
<dbReference type="InterPro" id="IPR001584">
    <property type="entry name" value="Integrase_cat-core"/>
</dbReference>
<dbReference type="AlphaFoldDB" id="H1L1G2"/>
<feature type="domain" description="Integrase catalytic" evidence="1">
    <location>
        <begin position="1"/>
        <end position="103"/>
    </location>
</feature>
<reference evidence="2 3" key="1">
    <citation type="submission" date="2011-09" db="EMBL/GenBank/DDBJ databases">
        <title>The draft genome of Methanotorris formicicus Mc-S-70.</title>
        <authorList>
            <consortium name="US DOE Joint Genome Institute (JGI-PGF)"/>
            <person name="Lucas S."/>
            <person name="Han J."/>
            <person name="Lapidus A."/>
            <person name="Cheng J.-F."/>
            <person name="Goodwin L."/>
            <person name="Pitluck S."/>
            <person name="Peters L."/>
            <person name="Land M.L."/>
            <person name="Hauser L."/>
            <person name="Sieprawska-Lupa M."/>
            <person name="Takai K."/>
            <person name="Miyazaki J."/>
            <person name="Whitman W."/>
            <person name="Woyke T.J."/>
        </authorList>
    </citation>
    <scope>NUCLEOTIDE SEQUENCE [LARGE SCALE GENOMIC DNA]</scope>
    <source>
        <strain evidence="2 3">Mc-S-70</strain>
    </source>
</reference>
<dbReference type="InterPro" id="IPR012337">
    <property type="entry name" value="RNaseH-like_sf"/>
</dbReference>
<dbReference type="Gene3D" id="3.30.420.10">
    <property type="entry name" value="Ribonuclease H-like superfamily/Ribonuclease H"/>
    <property type="match status" value="1"/>
</dbReference>
<dbReference type="PROSITE" id="PS50994">
    <property type="entry name" value="INTEGRASE"/>
    <property type="match status" value="1"/>
</dbReference>
<evidence type="ECO:0000313" key="2">
    <source>
        <dbReference type="EMBL" id="EHP83744.1"/>
    </source>
</evidence>
<dbReference type="EMBL" id="AGJL01000075">
    <property type="protein sequence ID" value="EHP83744.1"/>
    <property type="molecule type" value="Genomic_DNA"/>
</dbReference>
<dbReference type="SUPFAM" id="SSF53098">
    <property type="entry name" value="Ribonuclease H-like"/>
    <property type="match status" value="1"/>
</dbReference>